<comment type="caution">
    <text evidence="1">The sequence shown here is derived from an EMBL/GenBank/DDBJ whole genome shotgun (WGS) entry which is preliminary data.</text>
</comment>
<dbReference type="STRING" id="46680.GCA_000807755_00198"/>
<sequence>MQALEVRIEAVEFRGRAYWQGRLGRRALRFPHEAAARAFAAQLHTRREWLIEQQAKADGPEPSPVK</sequence>
<reference evidence="1 2" key="1">
    <citation type="submission" date="2017-06" db="EMBL/GenBank/DDBJ databases">
        <title>Draft genome of Pseudomonas nitroreducens DF05.</title>
        <authorList>
            <person name="Iyer R."/>
        </authorList>
    </citation>
    <scope>NUCLEOTIDE SEQUENCE [LARGE SCALE GENOMIC DNA]</scope>
    <source>
        <strain evidence="1 2">DF05</strain>
    </source>
</reference>
<dbReference type="Proteomes" id="UP000198145">
    <property type="component" value="Unassembled WGS sequence"/>
</dbReference>
<proteinExistence type="predicted"/>
<protein>
    <submittedName>
        <fullName evidence="1">Uncharacterized protein</fullName>
    </submittedName>
</protein>
<gene>
    <name evidence="1" type="ORF">CEG18_09845</name>
</gene>
<accession>A0A246FA18</accession>
<evidence type="ECO:0000313" key="1">
    <source>
        <dbReference type="EMBL" id="OWP51162.1"/>
    </source>
</evidence>
<dbReference type="RefSeq" id="WP_088417330.1">
    <property type="nucleotide sequence ID" value="NZ_NJBA01000003.1"/>
</dbReference>
<evidence type="ECO:0000313" key="2">
    <source>
        <dbReference type="Proteomes" id="UP000198145"/>
    </source>
</evidence>
<name>A0A246FA18_PSENT</name>
<dbReference type="EMBL" id="NJBA01000003">
    <property type="protein sequence ID" value="OWP51162.1"/>
    <property type="molecule type" value="Genomic_DNA"/>
</dbReference>
<dbReference type="eggNOG" id="ENOG50317Q7">
    <property type="taxonomic scope" value="Bacteria"/>
</dbReference>
<organism evidence="1 2">
    <name type="scientific">Pseudomonas nitroreducens</name>
    <dbReference type="NCBI Taxonomy" id="46680"/>
    <lineage>
        <taxon>Bacteria</taxon>
        <taxon>Pseudomonadati</taxon>
        <taxon>Pseudomonadota</taxon>
        <taxon>Gammaproteobacteria</taxon>
        <taxon>Pseudomonadales</taxon>
        <taxon>Pseudomonadaceae</taxon>
        <taxon>Pseudomonas</taxon>
    </lineage>
</organism>
<dbReference type="AlphaFoldDB" id="A0A246FA18"/>